<dbReference type="EMBL" id="JALNTZ010000001">
    <property type="protein sequence ID" value="KAJ3665486.1"/>
    <property type="molecule type" value="Genomic_DNA"/>
</dbReference>
<evidence type="ECO:0000256" key="1">
    <source>
        <dbReference type="ARBA" id="ARBA00004138"/>
    </source>
</evidence>
<evidence type="ECO:0000256" key="3">
    <source>
        <dbReference type="ARBA" id="ARBA00022473"/>
    </source>
</evidence>
<dbReference type="GO" id="GO:0016787">
    <property type="term" value="F:hydrolase activity"/>
    <property type="evidence" value="ECO:0007669"/>
    <property type="project" value="UniProtKB-KW"/>
</dbReference>
<evidence type="ECO:0000259" key="9">
    <source>
        <dbReference type="Pfam" id="PF00334"/>
    </source>
</evidence>
<evidence type="ECO:0000313" key="10">
    <source>
        <dbReference type="EMBL" id="KAJ3665486.1"/>
    </source>
</evidence>
<dbReference type="GO" id="GO:0003341">
    <property type="term" value="P:cilium movement"/>
    <property type="evidence" value="ECO:0007669"/>
    <property type="project" value="TreeGrafter"/>
</dbReference>
<evidence type="ECO:0000256" key="5">
    <source>
        <dbReference type="ARBA" id="ARBA00023273"/>
    </source>
</evidence>
<comment type="caution">
    <text evidence="8">Lacks conserved residue(s) required for the propagation of feature annotation.</text>
</comment>
<dbReference type="InterPro" id="IPR007858">
    <property type="entry name" value="Dpy-30_motif"/>
</dbReference>
<dbReference type="PANTHER" id="PTHR46161">
    <property type="entry name" value="NUCLEOSIDE DIPHOSPHATE KINASE"/>
    <property type="match status" value="1"/>
</dbReference>
<dbReference type="InterPro" id="IPR036850">
    <property type="entry name" value="NDK-like_dom_sf"/>
</dbReference>
<gene>
    <name evidence="10" type="ORF">Zmor_000979</name>
</gene>
<dbReference type="CDD" id="cd22970">
    <property type="entry name" value="DD_NDKH5-like"/>
    <property type="match status" value="1"/>
</dbReference>
<evidence type="ECO:0000313" key="11">
    <source>
        <dbReference type="Proteomes" id="UP001168821"/>
    </source>
</evidence>
<protein>
    <recommendedName>
        <fullName evidence="6">Nucleoside diphosphate kinase homolog 5</fullName>
    </recommendedName>
    <alternativeName>
        <fullName evidence="7">3'-5' exonuclease NME5</fullName>
    </alternativeName>
</protein>
<proteinExistence type="inferred from homology"/>
<dbReference type="InterPro" id="IPR034907">
    <property type="entry name" value="NDK-like_dom"/>
</dbReference>
<evidence type="ECO:0000256" key="2">
    <source>
        <dbReference type="ARBA" id="ARBA00008142"/>
    </source>
</evidence>
<name>A0AA38J477_9CUCU</name>
<dbReference type="Pfam" id="PF00334">
    <property type="entry name" value="NDK"/>
    <property type="match status" value="1"/>
</dbReference>
<dbReference type="PROSITE" id="PS51374">
    <property type="entry name" value="NDPK_LIKE"/>
    <property type="match status" value="1"/>
</dbReference>
<dbReference type="Proteomes" id="UP001168821">
    <property type="component" value="Unassembled WGS sequence"/>
</dbReference>
<sequence>MVVSVSMGPLLVLSMARLNAVEKWKSLVGPYKTLQAEWFLPLNVKKRFGMHIDIPDALHASENLKDANRETRYFYPNSILEPIIQDQFKVEDYCNLYVNPTLLNALTTLVRRKPVDPIIFLAEWLLMNNPFQPTVPYTYAMAPT</sequence>
<dbReference type="SUPFAM" id="SSF54919">
    <property type="entry name" value="Nucleoside diphosphate kinase, NDK"/>
    <property type="match status" value="1"/>
</dbReference>
<dbReference type="Pfam" id="PF05186">
    <property type="entry name" value="Dpy-30"/>
    <property type="match status" value="1"/>
</dbReference>
<feature type="domain" description="Nucleoside diphosphate kinase-like" evidence="9">
    <location>
        <begin position="4"/>
        <end position="77"/>
    </location>
</feature>
<evidence type="ECO:0000256" key="8">
    <source>
        <dbReference type="PROSITE-ProRule" id="PRU00706"/>
    </source>
</evidence>
<keyword evidence="5" id="KW-0966">Cell projection</keyword>
<dbReference type="AlphaFoldDB" id="A0AA38J477"/>
<comment type="caution">
    <text evidence="10">The sequence shown here is derived from an EMBL/GenBank/DDBJ whole genome shotgun (WGS) entry which is preliminary data.</text>
</comment>
<dbReference type="PANTHER" id="PTHR46161:SF1">
    <property type="entry name" value="NUCLEOSIDE DIPHOSPHATE KINASE HOMOLOG 5"/>
    <property type="match status" value="1"/>
</dbReference>
<dbReference type="GO" id="GO:1902176">
    <property type="term" value="P:negative regulation of oxidative stress-induced intrinsic apoptotic signaling pathway"/>
    <property type="evidence" value="ECO:0007669"/>
    <property type="project" value="TreeGrafter"/>
</dbReference>
<dbReference type="Gene3D" id="1.20.890.10">
    <property type="entry name" value="cAMP-dependent protein kinase regulatory subunit, dimerization-anchoring domain"/>
    <property type="match status" value="1"/>
</dbReference>
<accession>A0AA38J477</accession>
<dbReference type="Gene3D" id="3.30.70.141">
    <property type="entry name" value="Nucleoside diphosphate kinase-like domain"/>
    <property type="match status" value="1"/>
</dbReference>
<dbReference type="FunFam" id="1.20.890.10:FF:000008">
    <property type="entry name" value="Nucleoside diphosphate kinase homolog 5"/>
    <property type="match status" value="1"/>
</dbReference>
<keyword evidence="3" id="KW-0217">Developmental protein</keyword>
<comment type="subcellular location">
    <subcellularLocation>
        <location evidence="1">Cell projection</location>
        <location evidence="1">Cilium</location>
    </subcellularLocation>
</comment>
<organism evidence="10 11">
    <name type="scientific">Zophobas morio</name>
    <dbReference type="NCBI Taxonomy" id="2755281"/>
    <lineage>
        <taxon>Eukaryota</taxon>
        <taxon>Metazoa</taxon>
        <taxon>Ecdysozoa</taxon>
        <taxon>Arthropoda</taxon>
        <taxon>Hexapoda</taxon>
        <taxon>Insecta</taxon>
        <taxon>Pterygota</taxon>
        <taxon>Neoptera</taxon>
        <taxon>Endopterygota</taxon>
        <taxon>Coleoptera</taxon>
        <taxon>Polyphaga</taxon>
        <taxon>Cucujiformia</taxon>
        <taxon>Tenebrionidae</taxon>
        <taxon>Zophobas</taxon>
    </lineage>
</organism>
<keyword evidence="4" id="KW-0378">Hydrolase</keyword>
<comment type="similarity">
    <text evidence="2 8">Belongs to the NDK family.</text>
</comment>
<evidence type="ECO:0000256" key="4">
    <source>
        <dbReference type="ARBA" id="ARBA00022801"/>
    </source>
</evidence>
<evidence type="ECO:0000256" key="7">
    <source>
        <dbReference type="ARBA" id="ARBA00080200"/>
    </source>
</evidence>
<keyword evidence="11" id="KW-1185">Reference proteome</keyword>
<reference evidence="10" key="1">
    <citation type="journal article" date="2023" name="G3 (Bethesda)">
        <title>Whole genome assemblies of Zophobas morio and Tenebrio molitor.</title>
        <authorList>
            <person name="Kaur S."/>
            <person name="Stinson S.A."/>
            <person name="diCenzo G.C."/>
        </authorList>
    </citation>
    <scope>NUCLEOTIDE SEQUENCE</scope>
    <source>
        <strain evidence="10">QUZm001</strain>
    </source>
</reference>
<dbReference type="GO" id="GO:0005929">
    <property type="term" value="C:cilium"/>
    <property type="evidence" value="ECO:0007669"/>
    <property type="project" value="UniProtKB-SubCell"/>
</dbReference>
<evidence type="ECO:0000256" key="6">
    <source>
        <dbReference type="ARBA" id="ARBA00072632"/>
    </source>
</evidence>